<name>A0ABU5I4V2_9HYPH</name>
<proteinExistence type="predicted"/>
<gene>
    <name evidence="3" type="ORF">U0C82_13340</name>
</gene>
<organism evidence="3 4">
    <name type="scientific">Fulvimarina uroteuthidis</name>
    <dbReference type="NCBI Taxonomy" id="3098149"/>
    <lineage>
        <taxon>Bacteria</taxon>
        <taxon>Pseudomonadati</taxon>
        <taxon>Pseudomonadota</taxon>
        <taxon>Alphaproteobacteria</taxon>
        <taxon>Hyphomicrobiales</taxon>
        <taxon>Aurantimonadaceae</taxon>
        <taxon>Fulvimarina</taxon>
    </lineage>
</organism>
<evidence type="ECO:0000256" key="2">
    <source>
        <dbReference type="SAM" id="SignalP"/>
    </source>
</evidence>
<feature type="signal peptide" evidence="2">
    <location>
        <begin position="1"/>
        <end position="25"/>
    </location>
</feature>
<evidence type="ECO:0008006" key="5">
    <source>
        <dbReference type="Google" id="ProtNLM"/>
    </source>
</evidence>
<evidence type="ECO:0000313" key="3">
    <source>
        <dbReference type="EMBL" id="MDY8110125.1"/>
    </source>
</evidence>
<evidence type="ECO:0000256" key="1">
    <source>
        <dbReference type="SAM" id="MobiDB-lite"/>
    </source>
</evidence>
<feature type="region of interest" description="Disordered" evidence="1">
    <location>
        <begin position="66"/>
        <end position="90"/>
    </location>
</feature>
<keyword evidence="2" id="KW-0732">Signal</keyword>
<dbReference type="EMBL" id="JAXLPB010000004">
    <property type="protein sequence ID" value="MDY8110125.1"/>
    <property type="molecule type" value="Genomic_DNA"/>
</dbReference>
<keyword evidence="4" id="KW-1185">Reference proteome</keyword>
<dbReference type="RefSeq" id="WP_322187650.1">
    <property type="nucleotide sequence ID" value="NZ_JAXLPB010000004.1"/>
</dbReference>
<reference evidence="3 4" key="1">
    <citation type="submission" date="2023-12" db="EMBL/GenBank/DDBJ databases">
        <title>Description of Novel Strain Fulvimarina sp. 2208YS6-2-32 isolated from Uroteuthis (Photololigo) edulis.</title>
        <authorList>
            <person name="Park J.-S."/>
        </authorList>
    </citation>
    <scope>NUCLEOTIDE SEQUENCE [LARGE SCALE GENOMIC DNA]</scope>
    <source>
        <strain evidence="3 4">2208YS6-2-32</strain>
    </source>
</reference>
<sequence length="90" mass="9294">MPRAIASPALCLSIVLLLSACTDYANQDDRIYHGAGAAMERNAAIHQANSPVRFGGATDIWTDGKRAARAVQPAGVPPPPPASEASVLAN</sequence>
<comment type="caution">
    <text evidence="3">The sequence shown here is derived from an EMBL/GenBank/DDBJ whole genome shotgun (WGS) entry which is preliminary data.</text>
</comment>
<dbReference type="PROSITE" id="PS51257">
    <property type="entry name" value="PROKAR_LIPOPROTEIN"/>
    <property type="match status" value="1"/>
</dbReference>
<accession>A0ABU5I4V2</accession>
<feature type="chain" id="PRO_5046944751" description="Lipoprotein" evidence="2">
    <location>
        <begin position="26"/>
        <end position="90"/>
    </location>
</feature>
<evidence type="ECO:0000313" key="4">
    <source>
        <dbReference type="Proteomes" id="UP001294412"/>
    </source>
</evidence>
<dbReference type="Proteomes" id="UP001294412">
    <property type="component" value="Unassembled WGS sequence"/>
</dbReference>
<protein>
    <recommendedName>
        <fullName evidence="5">Lipoprotein</fullName>
    </recommendedName>
</protein>